<organism evidence="6 7">
    <name type="scientific">Donghicola eburneus</name>
    <dbReference type="NCBI Taxonomy" id="393278"/>
    <lineage>
        <taxon>Bacteria</taxon>
        <taxon>Pseudomonadati</taxon>
        <taxon>Pseudomonadota</taxon>
        <taxon>Alphaproteobacteria</taxon>
        <taxon>Rhodobacterales</taxon>
        <taxon>Roseobacteraceae</taxon>
        <taxon>Donghicola</taxon>
    </lineage>
</organism>
<dbReference type="Pfam" id="PF03466">
    <property type="entry name" value="LysR_substrate"/>
    <property type="match status" value="1"/>
</dbReference>
<proteinExistence type="inferred from homology"/>
<dbReference type="InterPro" id="IPR036390">
    <property type="entry name" value="WH_DNA-bd_sf"/>
</dbReference>
<gene>
    <name evidence="6" type="ORF">KARMA_4057</name>
</gene>
<dbReference type="PANTHER" id="PTHR30419">
    <property type="entry name" value="HTH-TYPE TRANSCRIPTIONAL REGULATOR YBHD"/>
    <property type="match status" value="1"/>
</dbReference>
<dbReference type="InterPro" id="IPR012787">
    <property type="entry name" value="TF_PcaQ"/>
</dbReference>
<keyword evidence="4" id="KW-0804">Transcription</keyword>
<dbReference type="EMBL" id="FMJB01000066">
    <property type="protein sequence ID" value="SCM69814.1"/>
    <property type="molecule type" value="Genomic_DNA"/>
</dbReference>
<evidence type="ECO:0000313" key="7">
    <source>
        <dbReference type="Proteomes" id="UP000184085"/>
    </source>
</evidence>
<keyword evidence="7" id="KW-1185">Reference proteome</keyword>
<dbReference type="Proteomes" id="UP000184085">
    <property type="component" value="Unassembled WGS sequence"/>
</dbReference>
<keyword evidence="2" id="KW-0805">Transcription regulation</keyword>
<dbReference type="PROSITE" id="PS50931">
    <property type="entry name" value="HTH_LYSR"/>
    <property type="match status" value="1"/>
</dbReference>
<dbReference type="SUPFAM" id="SSF53850">
    <property type="entry name" value="Periplasmic binding protein-like II"/>
    <property type="match status" value="1"/>
</dbReference>
<dbReference type="NCBIfam" id="TIGR02424">
    <property type="entry name" value="TF_pcaQ"/>
    <property type="match status" value="1"/>
</dbReference>
<dbReference type="SUPFAM" id="SSF46785">
    <property type="entry name" value="Winged helix' DNA-binding domain"/>
    <property type="match status" value="1"/>
</dbReference>
<dbReference type="AlphaFoldDB" id="A0A1M4N6Z8"/>
<dbReference type="Gene3D" id="1.10.10.10">
    <property type="entry name" value="Winged helix-like DNA-binding domain superfamily/Winged helix DNA-binding domain"/>
    <property type="match status" value="1"/>
</dbReference>
<dbReference type="GO" id="GO:0003677">
    <property type="term" value="F:DNA binding"/>
    <property type="evidence" value="ECO:0007669"/>
    <property type="project" value="UniProtKB-KW"/>
</dbReference>
<evidence type="ECO:0000256" key="1">
    <source>
        <dbReference type="ARBA" id="ARBA00009437"/>
    </source>
</evidence>
<feature type="domain" description="HTH lysR-type" evidence="5">
    <location>
        <begin position="6"/>
        <end position="63"/>
    </location>
</feature>
<evidence type="ECO:0000256" key="3">
    <source>
        <dbReference type="ARBA" id="ARBA00023125"/>
    </source>
</evidence>
<name>A0A1M4N6Z8_9RHOB</name>
<dbReference type="GO" id="GO:0003700">
    <property type="term" value="F:DNA-binding transcription factor activity"/>
    <property type="evidence" value="ECO:0007669"/>
    <property type="project" value="InterPro"/>
</dbReference>
<comment type="similarity">
    <text evidence="1">Belongs to the LysR transcriptional regulatory family.</text>
</comment>
<evidence type="ECO:0000256" key="2">
    <source>
        <dbReference type="ARBA" id="ARBA00023015"/>
    </source>
</evidence>
<dbReference type="FunFam" id="1.10.10.10:FF:000001">
    <property type="entry name" value="LysR family transcriptional regulator"/>
    <property type="match status" value="1"/>
</dbReference>
<keyword evidence="3" id="KW-0238">DNA-binding</keyword>
<dbReference type="Gene3D" id="3.40.190.10">
    <property type="entry name" value="Periplasmic binding protein-like II"/>
    <property type="match status" value="2"/>
</dbReference>
<accession>A0A1M4N6Z8</accession>
<dbReference type="GO" id="GO:0045893">
    <property type="term" value="P:positive regulation of DNA-templated transcription"/>
    <property type="evidence" value="ECO:0007669"/>
    <property type="project" value="InterPro"/>
</dbReference>
<dbReference type="PANTHER" id="PTHR30419:SF8">
    <property type="entry name" value="NITROGEN ASSIMILATION TRANSCRIPTIONAL ACTIVATOR-RELATED"/>
    <property type="match status" value="1"/>
</dbReference>
<dbReference type="GO" id="GO:0005829">
    <property type="term" value="C:cytosol"/>
    <property type="evidence" value="ECO:0007669"/>
    <property type="project" value="TreeGrafter"/>
</dbReference>
<dbReference type="PRINTS" id="PR00039">
    <property type="entry name" value="HTHLYSR"/>
</dbReference>
<sequence length="313" mass="34182">MIDPHIRMRHIRCFLETARLGSLSAAANALNVSQPAASKTIKELEDILGVPLFDRSGRRLALTMAGKLFQQHAGSAMIDLQRAQDLVREAPRAPSRLSVGALPTAATFLLPEAALKFRDMHPDCLLRVTTGPNWMLLSQLREGALDMVVGRMPPAGAVEGLSFRQLYSEKVVPVVRPNHPLLSRSWQLEEIGNYPLMLPPSGAVIASSVRSYLHSIGLNNVSPAFENVSLAFGRRVVQRSDVIWFISHGVVGAELENGTLAVLELEGDLLGGPVGVSMRDQTLSSAEQRDFVSVLLETTKAHPTRMYRNDHSG</sequence>
<evidence type="ECO:0000313" key="6">
    <source>
        <dbReference type="EMBL" id="SCM69814.1"/>
    </source>
</evidence>
<dbReference type="GO" id="GO:0019619">
    <property type="term" value="P:3,4-dihydroxybenzoate catabolic process"/>
    <property type="evidence" value="ECO:0007669"/>
    <property type="project" value="InterPro"/>
</dbReference>
<evidence type="ECO:0000256" key="4">
    <source>
        <dbReference type="ARBA" id="ARBA00023163"/>
    </source>
</evidence>
<evidence type="ECO:0000259" key="5">
    <source>
        <dbReference type="PROSITE" id="PS50931"/>
    </source>
</evidence>
<dbReference type="InterPro" id="IPR050950">
    <property type="entry name" value="HTH-type_LysR_regulators"/>
</dbReference>
<dbReference type="InterPro" id="IPR036388">
    <property type="entry name" value="WH-like_DNA-bd_sf"/>
</dbReference>
<dbReference type="RefSeq" id="WP_072710003.1">
    <property type="nucleotide sequence ID" value="NZ_FMJB01000066.1"/>
</dbReference>
<dbReference type="InterPro" id="IPR005119">
    <property type="entry name" value="LysR_subst-bd"/>
</dbReference>
<dbReference type="Pfam" id="PF00126">
    <property type="entry name" value="HTH_1"/>
    <property type="match status" value="1"/>
</dbReference>
<protein>
    <recommendedName>
        <fullName evidence="5">HTH lysR-type domain-containing protein</fullName>
    </recommendedName>
</protein>
<dbReference type="InterPro" id="IPR000847">
    <property type="entry name" value="LysR_HTH_N"/>
</dbReference>
<reference evidence="7" key="1">
    <citation type="submission" date="2016-09" db="EMBL/GenBank/DDBJ databases">
        <authorList>
            <person name="Wibberg D."/>
        </authorList>
    </citation>
    <scope>NUCLEOTIDE SEQUENCE [LARGE SCALE GENOMIC DNA]</scope>
</reference>